<name>A0ABN9X0U7_9DINO</name>
<feature type="region of interest" description="Disordered" evidence="1">
    <location>
        <begin position="1"/>
        <end position="63"/>
    </location>
</feature>
<feature type="region of interest" description="Disordered" evidence="1">
    <location>
        <begin position="165"/>
        <end position="190"/>
    </location>
</feature>
<evidence type="ECO:0000256" key="1">
    <source>
        <dbReference type="SAM" id="MobiDB-lite"/>
    </source>
</evidence>
<feature type="non-terminal residue" evidence="2">
    <location>
        <position position="206"/>
    </location>
</feature>
<protein>
    <recommendedName>
        <fullName evidence="4">Subtilisin</fullName>
    </recommendedName>
</protein>
<comment type="caution">
    <text evidence="2">The sequence shown here is derived from an EMBL/GenBank/DDBJ whole genome shotgun (WGS) entry which is preliminary data.</text>
</comment>
<reference evidence="2" key="1">
    <citation type="submission" date="2023-10" db="EMBL/GenBank/DDBJ databases">
        <authorList>
            <person name="Chen Y."/>
            <person name="Shah S."/>
            <person name="Dougan E. K."/>
            <person name="Thang M."/>
            <person name="Chan C."/>
        </authorList>
    </citation>
    <scope>NUCLEOTIDE SEQUENCE [LARGE SCALE GENOMIC DNA]</scope>
</reference>
<evidence type="ECO:0000313" key="2">
    <source>
        <dbReference type="EMBL" id="CAK0892882.1"/>
    </source>
</evidence>
<dbReference type="EMBL" id="CAUYUJ010019677">
    <property type="protein sequence ID" value="CAK0892882.1"/>
    <property type="molecule type" value="Genomic_DNA"/>
</dbReference>
<evidence type="ECO:0008006" key="4">
    <source>
        <dbReference type="Google" id="ProtNLM"/>
    </source>
</evidence>
<evidence type="ECO:0000313" key="3">
    <source>
        <dbReference type="Proteomes" id="UP001189429"/>
    </source>
</evidence>
<feature type="compositionally biased region" description="Basic and acidic residues" evidence="1">
    <location>
        <begin position="111"/>
        <end position="123"/>
    </location>
</feature>
<feature type="region of interest" description="Disordered" evidence="1">
    <location>
        <begin position="111"/>
        <end position="148"/>
    </location>
</feature>
<sequence>FFGGEGCEGSDTRVSDDEDCEGGGNQSHGGEGREGDGNQSSCGEVRESTDTWSVGDEDCEGLGDQGYGGEGHLCFCNRSFGEDSGVPDGQSGGEGCEGDANQTYGGKGCEGDGARSCGEKDTESFGENLEGYGGEDGEGFAQSLGEGREGVDEVCEAKAAQGNDLKVGVPARPESEEKAGGSASRPSTEEIQQMFRSCNWGALAGA</sequence>
<keyword evidence="3" id="KW-1185">Reference proteome</keyword>
<proteinExistence type="predicted"/>
<dbReference type="Proteomes" id="UP001189429">
    <property type="component" value="Unassembled WGS sequence"/>
</dbReference>
<accession>A0ABN9X0U7</accession>
<feature type="non-terminal residue" evidence="2">
    <location>
        <position position="1"/>
    </location>
</feature>
<gene>
    <name evidence="2" type="ORF">PCOR1329_LOCUS72411</name>
</gene>
<organism evidence="2 3">
    <name type="scientific">Prorocentrum cordatum</name>
    <dbReference type="NCBI Taxonomy" id="2364126"/>
    <lineage>
        <taxon>Eukaryota</taxon>
        <taxon>Sar</taxon>
        <taxon>Alveolata</taxon>
        <taxon>Dinophyceae</taxon>
        <taxon>Prorocentrales</taxon>
        <taxon>Prorocentraceae</taxon>
        <taxon>Prorocentrum</taxon>
    </lineage>
</organism>